<sequence length="363" mass="42245">MQWSPGGAPDILLLVASTLSVIRAAQPDSKGLMRRREAGDDTASQLKIGRAIDIFTRYGYLSLSMKVISRNESDWMFREPTIAIFSDLERYASRPERVSKRQRRVFEGDFHMEFCDNVRQLVQAYFRDFTFERLDKPWRAFTSSWAPETLARNLGINASFIVKEHYYVLVRLSRFREIVKLDRMPNNIILADIVAREIDKIKIGDVETVLNFIRKYGTHYIHSYVTGNSLYQVFVFNKTTYQQIKDRLKTQGIAHIQNQELSQYFSPWYAEHMGTIKVASGNRSVANWASYKLKNNYYIFTYPSLLKIHGDSKLLAKLNSMLGNEAILEIGMKTIAPAFKDPAKRKWFEEVLDNFLKLWESNL</sequence>
<dbReference type="Proteomes" id="UP001152888">
    <property type="component" value="Unassembled WGS sequence"/>
</dbReference>
<gene>
    <name evidence="3" type="ORF">ACAOBT_LOCUS2582</name>
</gene>
<proteinExistence type="predicted"/>
<evidence type="ECO:0000313" key="4">
    <source>
        <dbReference type="Proteomes" id="UP001152888"/>
    </source>
</evidence>
<accession>A0A9P0JSV4</accession>
<feature type="chain" id="PRO_5040243877" description="MACPF domain-containing protein" evidence="1">
    <location>
        <begin position="25"/>
        <end position="363"/>
    </location>
</feature>
<keyword evidence="1" id="KW-0732">Signal</keyword>
<organism evidence="3 4">
    <name type="scientific">Acanthoscelides obtectus</name>
    <name type="common">Bean weevil</name>
    <name type="synonym">Bruchus obtectus</name>
    <dbReference type="NCBI Taxonomy" id="200917"/>
    <lineage>
        <taxon>Eukaryota</taxon>
        <taxon>Metazoa</taxon>
        <taxon>Ecdysozoa</taxon>
        <taxon>Arthropoda</taxon>
        <taxon>Hexapoda</taxon>
        <taxon>Insecta</taxon>
        <taxon>Pterygota</taxon>
        <taxon>Neoptera</taxon>
        <taxon>Endopterygota</taxon>
        <taxon>Coleoptera</taxon>
        <taxon>Polyphaga</taxon>
        <taxon>Cucujiformia</taxon>
        <taxon>Chrysomeloidea</taxon>
        <taxon>Chrysomelidae</taxon>
        <taxon>Bruchinae</taxon>
        <taxon>Bruchini</taxon>
        <taxon>Acanthoscelides</taxon>
    </lineage>
</organism>
<feature type="signal peptide" evidence="1">
    <location>
        <begin position="1"/>
        <end position="24"/>
    </location>
</feature>
<keyword evidence="4" id="KW-1185">Reference proteome</keyword>
<name>A0A9P0JSV4_ACAOB</name>
<protein>
    <recommendedName>
        <fullName evidence="2">MACPF domain-containing protein</fullName>
    </recommendedName>
</protein>
<evidence type="ECO:0000256" key="1">
    <source>
        <dbReference type="SAM" id="SignalP"/>
    </source>
</evidence>
<reference evidence="3" key="1">
    <citation type="submission" date="2022-03" db="EMBL/GenBank/DDBJ databases">
        <authorList>
            <person name="Sayadi A."/>
        </authorList>
    </citation>
    <scope>NUCLEOTIDE SEQUENCE</scope>
</reference>
<comment type="caution">
    <text evidence="3">The sequence shown here is derived from an EMBL/GenBank/DDBJ whole genome shotgun (WGS) entry which is preliminary data.</text>
</comment>
<dbReference type="OrthoDB" id="10060229at2759"/>
<dbReference type="EMBL" id="CAKOFQ010006676">
    <property type="protein sequence ID" value="CAH1958307.1"/>
    <property type="molecule type" value="Genomic_DNA"/>
</dbReference>
<evidence type="ECO:0000313" key="3">
    <source>
        <dbReference type="EMBL" id="CAH1958307.1"/>
    </source>
</evidence>
<dbReference type="Pfam" id="PF01823">
    <property type="entry name" value="MACPF"/>
    <property type="match status" value="1"/>
</dbReference>
<dbReference type="InterPro" id="IPR020864">
    <property type="entry name" value="MACPF"/>
</dbReference>
<dbReference type="AlphaFoldDB" id="A0A9P0JSV4"/>
<feature type="domain" description="MACPF" evidence="2">
    <location>
        <begin position="162"/>
        <end position="357"/>
    </location>
</feature>
<evidence type="ECO:0000259" key="2">
    <source>
        <dbReference type="SMART" id="SM00457"/>
    </source>
</evidence>
<dbReference type="SMART" id="SM00457">
    <property type="entry name" value="MACPF"/>
    <property type="match status" value="1"/>
</dbReference>